<evidence type="ECO:0000313" key="1">
    <source>
        <dbReference type="EMBL" id="KAA1416484.1"/>
    </source>
</evidence>
<dbReference type="Proteomes" id="UP000325003">
    <property type="component" value="Unassembled WGS sequence"/>
</dbReference>
<dbReference type="CDD" id="cd00586">
    <property type="entry name" value="4HBT"/>
    <property type="match status" value="1"/>
</dbReference>
<sequence length="143" mass="15652">MAELLADYPVQIEIPVAWGDMDAMGHVNNTVYFRYFETARIRCFEELAEGAGDSEGVGPIVHSASCRFRIPLTYPDTVTVGARIGDIQADRYVMQHRAVSHRHGAVAAEGETLVVAFDYAAGAKALIPSGLRDRLAQFRGQPD</sequence>
<dbReference type="AlphaFoldDB" id="A0A5B1L7U7"/>
<organism evidence="1 2">
    <name type="scientific">Nocardioides humilatus</name>
    <dbReference type="NCBI Taxonomy" id="2607660"/>
    <lineage>
        <taxon>Bacteria</taxon>
        <taxon>Bacillati</taxon>
        <taxon>Actinomycetota</taxon>
        <taxon>Actinomycetes</taxon>
        <taxon>Propionibacteriales</taxon>
        <taxon>Nocardioidaceae</taxon>
        <taxon>Nocardioides</taxon>
    </lineage>
</organism>
<protein>
    <submittedName>
        <fullName evidence="1">Acyl-CoA thioesterase</fullName>
    </submittedName>
</protein>
<accession>A0A5B1L7U7</accession>
<dbReference type="SUPFAM" id="SSF54637">
    <property type="entry name" value="Thioesterase/thiol ester dehydrase-isomerase"/>
    <property type="match status" value="1"/>
</dbReference>
<keyword evidence="2" id="KW-1185">Reference proteome</keyword>
<dbReference type="EMBL" id="VUJV01000007">
    <property type="protein sequence ID" value="KAA1416484.1"/>
    <property type="molecule type" value="Genomic_DNA"/>
</dbReference>
<dbReference type="InterPro" id="IPR050563">
    <property type="entry name" value="4-hydroxybenzoyl-CoA_TE"/>
</dbReference>
<dbReference type="Pfam" id="PF13279">
    <property type="entry name" value="4HBT_2"/>
    <property type="match status" value="1"/>
</dbReference>
<dbReference type="PANTHER" id="PTHR31793:SF40">
    <property type="entry name" value="ACYL-COA THIOESTER HYDROLASE, YBGC_YBAW FAMILY"/>
    <property type="match status" value="1"/>
</dbReference>
<dbReference type="GO" id="GO:0047617">
    <property type="term" value="F:fatty acyl-CoA hydrolase activity"/>
    <property type="evidence" value="ECO:0007669"/>
    <property type="project" value="TreeGrafter"/>
</dbReference>
<reference evidence="1 2" key="1">
    <citation type="submission" date="2019-09" db="EMBL/GenBank/DDBJ databases">
        <title>Nocardioides panacisoli sp. nov., isolated from the soil of a ginseng field.</title>
        <authorList>
            <person name="Cho C."/>
        </authorList>
    </citation>
    <scope>NUCLEOTIDE SEQUENCE [LARGE SCALE GENOMIC DNA]</scope>
    <source>
        <strain evidence="1 2">BN130099</strain>
    </source>
</reference>
<proteinExistence type="predicted"/>
<dbReference type="PANTHER" id="PTHR31793">
    <property type="entry name" value="4-HYDROXYBENZOYL-COA THIOESTERASE FAMILY MEMBER"/>
    <property type="match status" value="1"/>
</dbReference>
<evidence type="ECO:0000313" key="2">
    <source>
        <dbReference type="Proteomes" id="UP000325003"/>
    </source>
</evidence>
<name>A0A5B1L7U7_9ACTN</name>
<reference evidence="1 2" key="2">
    <citation type="submission" date="2019-09" db="EMBL/GenBank/DDBJ databases">
        <authorList>
            <person name="Jin C."/>
        </authorList>
    </citation>
    <scope>NUCLEOTIDE SEQUENCE [LARGE SCALE GENOMIC DNA]</scope>
    <source>
        <strain evidence="1 2">BN130099</strain>
    </source>
</reference>
<gene>
    <name evidence="1" type="ORF">F0U44_19170</name>
</gene>
<comment type="caution">
    <text evidence="1">The sequence shown here is derived from an EMBL/GenBank/DDBJ whole genome shotgun (WGS) entry which is preliminary data.</text>
</comment>
<dbReference type="InterPro" id="IPR029069">
    <property type="entry name" value="HotDog_dom_sf"/>
</dbReference>
<dbReference type="Gene3D" id="3.10.129.10">
    <property type="entry name" value="Hotdog Thioesterase"/>
    <property type="match status" value="1"/>
</dbReference>